<dbReference type="Proteomes" id="UP001519924">
    <property type="component" value="Unassembled WGS sequence"/>
</dbReference>
<protein>
    <submittedName>
        <fullName evidence="1">Tape measure domain-containing protein</fullName>
    </submittedName>
</protein>
<feature type="non-terminal residue" evidence="1">
    <location>
        <position position="111"/>
    </location>
</feature>
<name>A0ABS7F6W7_9PROT</name>
<proteinExistence type="predicted"/>
<reference evidence="1 2" key="1">
    <citation type="submission" date="2021-08" db="EMBL/GenBank/DDBJ databases">
        <title>Caldovatus sediminis gen. nov., sp. nov., a moderately thermophilic bacterium isolated from a hot spring.</title>
        <authorList>
            <person name="Hu C.-J."/>
            <person name="Li W.-J."/>
            <person name="Xian W.-D."/>
        </authorList>
    </citation>
    <scope>NUCLEOTIDE SEQUENCE [LARGE SCALE GENOMIC DNA]</scope>
    <source>
        <strain evidence="1 2">SYSU G05006</strain>
    </source>
</reference>
<comment type="caution">
    <text evidence="1">The sequence shown here is derived from an EMBL/GenBank/DDBJ whole genome shotgun (WGS) entry which is preliminary data.</text>
</comment>
<evidence type="ECO:0000313" key="2">
    <source>
        <dbReference type="Proteomes" id="UP001519924"/>
    </source>
</evidence>
<dbReference type="EMBL" id="JAHZUY010000092">
    <property type="protein sequence ID" value="MBW8271370.1"/>
    <property type="molecule type" value="Genomic_DNA"/>
</dbReference>
<sequence>MADATRRVSVRLSLDDAARVKQELREVGETGQRSLDQIKGGAERASRSLELLDVATRGIQLAGLAAAARALVQAGDALTQGLSRLQQATGSVERAGQVYEALYRNALSTGV</sequence>
<keyword evidence="2" id="KW-1185">Reference proteome</keyword>
<accession>A0ABS7F6W7</accession>
<gene>
    <name evidence="1" type="ORF">K1J50_17985</name>
</gene>
<organism evidence="1 2">
    <name type="scientific">Caldovatus aquaticus</name>
    <dbReference type="NCBI Taxonomy" id="2865671"/>
    <lineage>
        <taxon>Bacteria</taxon>
        <taxon>Pseudomonadati</taxon>
        <taxon>Pseudomonadota</taxon>
        <taxon>Alphaproteobacteria</taxon>
        <taxon>Acetobacterales</taxon>
        <taxon>Roseomonadaceae</taxon>
        <taxon>Caldovatus</taxon>
    </lineage>
</organism>
<evidence type="ECO:0000313" key="1">
    <source>
        <dbReference type="EMBL" id="MBW8271370.1"/>
    </source>
</evidence>